<protein>
    <submittedName>
        <fullName evidence="1">Uncharacterized protein</fullName>
    </submittedName>
</protein>
<dbReference type="VEuPathDB" id="VectorBase:AMEC012236"/>
<accession>A0A182U1K6</accession>
<evidence type="ECO:0000313" key="1">
    <source>
        <dbReference type="EnsemblMetazoa" id="AMEC012236-PA"/>
    </source>
</evidence>
<evidence type="ECO:0000313" key="2">
    <source>
        <dbReference type="Proteomes" id="UP000075902"/>
    </source>
</evidence>
<organism evidence="1 2">
    <name type="scientific">Anopheles melas</name>
    <dbReference type="NCBI Taxonomy" id="34690"/>
    <lineage>
        <taxon>Eukaryota</taxon>
        <taxon>Metazoa</taxon>
        <taxon>Ecdysozoa</taxon>
        <taxon>Arthropoda</taxon>
        <taxon>Hexapoda</taxon>
        <taxon>Insecta</taxon>
        <taxon>Pterygota</taxon>
        <taxon>Neoptera</taxon>
        <taxon>Endopterygota</taxon>
        <taxon>Diptera</taxon>
        <taxon>Nematocera</taxon>
        <taxon>Culicoidea</taxon>
        <taxon>Culicidae</taxon>
        <taxon>Anophelinae</taxon>
        <taxon>Anopheles</taxon>
    </lineage>
</organism>
<keyword evidence="2" id="KW-1185">Reference proteome</keyword>
<proteinExistence type="predicted"/>
<reference evidence="1" key="2">
    <citation type="submission" date="2020-05" db="UniProtKB">
        <authorList>
            <consortium name="EnsemblMetazoa"/>
        </authorList>
    </citation>
    <scope>IDENTIFICATION</scope>
    <source>
        <strain evidence="1">CM1001059</strain>
    </source>
</reference>
<dbReference type="EnsemblMetazoa" id="AMEC012236-RA">
    <property type="protein sequence ID" value="AMEC012236-PA"/>
    <property type="gene ID" value="AMEC012236"/>
</dbReference>
<dbReference type="Proteomes" id="UP000075902">
    <property type="component" value="Unassembled WGS sequence"/>
</dbReference>
<sequence length="149" mass="16865">MGQFREAPALAQLLQHERARARAQQRLGQEQVEQLEGGPHHLHPPAGVGDRELVVDQIAGQLGHDSVQHLARYDRRDPAFDQAQAGHVHIRRRPELDLQQRLQQPGQLDQQLDVGDRRLVDVFVDRRQPAIDGARQLDRQPASGNVVHH</sequence>
<reference evidence="2" key="1">
    <citation type="submission" date="2014-01" db="EMBL/GenBank/DDBJ databases">
        <title>The Genome Sequence of Anopheles melas CM1001059_A (V2).</title>
        <authorList>
            <consortium name="The Broad Institute Genomics Platform"/>
            <person name="Neafsey D.E."/>
            <person name="Besansky N."/>
            <person name="Howell P."/>
            <person name="Walton C."/>
            <person name="Young S.K."/>
            <person name="Zeng Q."/>
            <person name="Gargeya S."/>
            <person name="Fitzgerald M."/>
            <person name="Haas B."/>
            <person name="Abouelleil A."/>
            <person name="Allen A.W."/>
            <person name="Alvarado L."/>
            <person name="Arachchi H.M."/>
            <person name="Berlin A.M."/>
            <person name="Chapman S.B."/>
            <person name="Gainer-Dewar J."/>
            <person name="Goldberg J."/>
            <person name="Griggs A."/>
            <person name="Gujja S."/>
            <person name="Hansen M."/>
            <person name="Howarth C."/>
            <person name="Imamovic A."/>
            <person name="Ireland A."/>
            <person name="Larimer J."/>
            <person name="McCowan C."/>
            <person name="Murphy C."/>
            <person name="Pearson M."/>
            <person name="Poon T.W."/>
            <person name="Priest M."/>
            <person name="Roberts A."/>
            <person name="Saif S."/>
            <person name="Shea T."/>
            <person name="Sisk P."/>
            <person name="Sykes S."/>
            <person name="Wortman J."/>
            <person name="Nusbaum C."/>
            <person name="Birren B."/>
        </authorList>
    </citation>
    <scope>NUCLEOTIDE SEQUENCE [LARGE SCALE GENOMIC DNA]</scope>
    <source>
        <strain evidence="2">CM1001059</strain>
    </source>
</reference>
<name>A0A182U1K6_9DIPT</name>
<dbReference type="AlphaFoldDB" id="A0A182U1K6"/>